<organism evidence="7 8">
    <name type="scientific">Mesorhizobium shangrilense</name>
    <dbReference type="NCBI Taxonomy" id="460060"/>
    <lineage>
        <taxon>Bacteria</taxon>
        <taxon>Pseudomonadati</taxon>
        <taxon>Pseudomonadota</taxon>
        <taxon>Alphaproteobacteria</taxon>
        <taxon>Hyphomicrobiales</taxon>
        <taxon>Phyllobacteriaceae</taxon>
        <taxon>Mesorhizobium</taxon>
    </lineage>
</organism>
<dbReference type="PROSITE" id="PS51085">
    <property type="entry name" value="2FE2S_FER_2"/>
    <property type="match status" value="1"/>
</dbReference>
<dbReference type="InterPro" id="IPR046867">
    <property type="entry name" value="AldOxase/xan_DH_MoCoBD2"/>
</dbReference>
<evidence type="ECO:0000313" key="8">
    <source>
        <dbReference type="Proteomes" id="UP001548832"/>
    </source>
</evidence>
<dbReference type="PANTHER" id="PTHR11908">
    <property type="entry name" value="XANTHINE DEHYDROGENASE"/>
    <property type="match status" value="1"/>
</dbReference>
<comment type="similarity">
    <text evidence="1">Belongs to the xanthine dehydrogenase family.</text>
</comment>
<evidence type="ECO:0000259" key="6">
    <source>
        <dbReference type="PROSITE" id="PS51085"/>
    </source>
</evidence>
<dbReference type="InterPro" id="IPR036856">
    <property type="entry name" value="Ald_Oxase/Xan_DH_a/b_sf"/>
</dbReference>
<evidence type="ECO:0000256" key="1">
    <source>
        <dbReference type="ARBA" id="ARBA00006849"/>
    </source>
</evidence>
<dbReference type="Pfam" id="PF01799">
    <property type="entry name" value="Fer2_2"/>
    <property type="match status" value="1"/>
</dbReference>
<dbReference type="InterPro" id="IPR016208">
    <property type="entry name" value="Ald_Oxase/xanthine_DH-like"/>
</dbReference>
<dbReference type="SUPFAM" id="SSF54292">
    <property type="entry name" value="2Fe-2S ferredoxin-like"/>
    <property type="match status" value="1"/>
</dbReference>
<dbReference type="InterPro" id="IPR037165">
    <property type="entry name" value="AldOxase/xan_DH_Mopterin-bd_sf"/>
</dbReference>
<evidence type="ECO:0000256" key="5">
    <source>
        <dbReference type="SAM" id="MobiDB-lite"/>
    </source>
</evidence>
<dbReference type="Proteomes" id="UP001548832">
    <property type="component" value="Unassembled WGS sequence"/>
</dbReference>
<dbReference type="Gene3D" id="3.10.20.30">
    <property type="match status" value="1"/>
</dbReference>
<dbReference type="InterPro" id="IPR036884">
    <property type="entry name" value="2Fe-2S-bd_dom_sf"/>
</dbReference>
<protein>
    <submittedName>
        <fullName evidence="7">Molybdopterin-dependent oxidoreductase</fullName>
    </submittedName>
</protein>
<dbReference type="SUPFAM" id="SSF54665">
    <property type="entry name" value="CO dehydrogenase molybdoprotein N-domain-like"/>
    <property type="match status" value="1"/>
</dbReference>
<dbReference type="SUPFAM" id="SSF56003">
    <property type="entry name" value="Molybdenum cofactor-binding domain"/>
    <property type="match status" value="1"/>
</dbReference>
<sequence>MSQVLPEEISEALPDLGGIQPGLGLQRADIAFEVNGSAISVNVPPLRRLSLVLRDELLMTGTKVGCDAGDCGACTVLVDGDPVCACLMPVASAAGASVTTVEGLANGRLSALQASFLAHGAAQCGICTPALLVAATALLDKKPSPTETEVQDALGGILCRCTGYRKIIAAVMDAGRFAIASSTAGAAPHPPAGVRHSESQAVGFPPLRGPLLTSPYSDGEKGQAPASTPPLPVSIRGEGKGEGEGQRQRYSFDLGLDRRMPLSGSAVGSSPVRLDGIPKVTGGEKFGGDSFPADALSVLVIRSPHYHASFAFGDLEGWAKRHPGIAGVFTAADIPGKNCFGVIGPFADQPALAEGFARLRGEAVALVAGEREAILDLDLSDFPIRWTELPHFLQPCEAQAEGAALIHDSRPANLLTKGFVERGDPEAALADAAVTVSGTIDTSYVEHAYIEPEAGYAYLDGDTLVVFACTQAPYMDRDETAKILGLAVDKVRIVPTATGGGFGSKLDVSLQPLIGLVALKTGRPAALAYTRNESMMSTTKRHPAEMKATIGADADGHVTGMIFTGDFNTGAYASWGPTVANRVPVHASGPYATPNYRAEGRAIHTHGPISGAFRGFGVPQATIMQETLYDELAGKLGMDRLDFRLKNCLRDGSETVTGQRLESGVGIAECLESLQPHWDRAKADTEAFNIANTNKKRGVGVASCWYGCGNTSLPNPSTIRVGIAASGDIILHQGAVDIGQGSNTVITQICADALGLPLEKFRLKSADTAITPDAGKTSASRQTFVTGKAAEKAGRALREKILRFANVSEKAALQLDGSAIVIREGEAARRIDLAALDADADGFVFRAEETYDPPTLPLDAKGQGKPYAVYGYGAQIAELEVDLKLGTVKLIKITAAHDVGKAINPLLVEGQIEGGIAQGIGMALMEEYIPGRTENLHDYLIPTIGDVPPIETILIEVPDPEGPFGAKGLGEHVLIPTAPAILNAIRHATGVLITKVPATPTRIRAAIREKDART</sequence>
<dbReference type="InterPro" id="IPR002888">
    <property type="entry name" value="2Fe-2S-bd"/>
</dbReference>
<gene>
    <name evidence="7" type="ORF">ABVQ20_22015</name>
</gene>
<dbReference type="Gene3D" id="3.30.365.10">
    <property type="entry name" value="Aldehyde oxidase/xanthine dehydrogenase, molybdopterin binding domain"/>
    <property type="match status" value="4"/>
</dbReference>
<evidence type="ECO:0000256" key="4">
    <source>
        <dbReference type="ARBA" id="ARBA00023004"/>
    </source>
</evidence>
<dbReference type="RefSeq" id="WP_354461574.1">
    <property type="nucleotide sequence ID" value="NZ_JBEWSZ010000001.1"/>
</dbReference>
<dbReference type="PIRSF" id="PIRSF000127">
    <property type="entry name" value="Xanthine_DH"/>
    <property type="match status" value="1"/>
</dbReference>
<dbReference type="InterPro" id="IPR000674">
    <property type="entry name" value="Ald_Oxase/Xan_DH_a/b"/>
</dbReference>
<proteinExistence type="inferred from homology"/>
<evidence type="ECO:0000256" key="2">
    <source>
        <dbReference type="ARBA" id="ARBA00022723"/>
    </source>
</evidence>
<dbReference type="Pfam" id="PF20256">
    <property type="entry name" value="MoCoBD_2"/>
    <property type="match status" value="1"/>
</dbReference>
<reference evidence="7 8" key="1">
    <citation type="submission" date="2024-06" db="EMBL/GenBank/DDBJ databases">
        <authorList>
            <person name="Kim D.-U."/>
        </authorList>
    </citation>
    <scope>NUCLEOTIDE SEQUENCE [LARGE SCALE GENOMIC DNA]</scope>
    <source>
        <strain evidence="7 8">KACC15460</strain>
    </source>
</reference>
<dbReference type="Pfam" id="PF00111">
    <property type="entry name" value="Fer2"/>
    <property type="match status" value="1"/>
</dbReference>
<name>A0ABV2DHY0_9HYPH</name>
<dbReference type="PROSITE" id="PS00197">
    <property type="entry name" value="2FE2S_FER_1"/>
    <property type="match status" value="1"/>
</dbReference>
<dbReference type="InterPro" id="IPR001041">
    <property type="entry name" value="2Fe-2S_ferredoxin-type"/>
</dbReference>
<dbReference type="CDD" id="cd00207">
    <property type="entry name" value="fer2"/>
    <property type="match status" value="1"/>
</dbReference>
<evidence type="ECO:0000256" key="3">
    <source>
        <dbReference type="ARBA" id="ARBA00023002"/>
    </source>
</evidence>
<dbReference type="PANTHER" id="PTHR11908:SF157">
    <property type="entry name" value="XANTHINE DEHYDROGENASE SUBUNIT D-RELATED"/>
    <property type="match status" value="1"/>
</dbReference>
<keyword evidence="4" id="KW-0408">Iron</keyword>
<feature type="domain" description="2Fe-2S ferredoxin-type" evidence="6">
    <location>
        <begin position="28"/>
        <end position="104"/>
    </location>
</feature>
<dbReference type="InterPro" id="IPR012675">
    <property type="entry name" value="Beta-grasp_dom_sf"/>
</dbReference>
<dbReference type="EMBL" id="JBEWSZ010000001">
    <property type="protein sequence ID" value="MET2829653.1"/>
    <property type="molecule type" value="Genomic_DNA"/>
</dbReference>
<keyword evidence="8" id="KW-1185">Reference proteome</keyword>
<keyword evidence="2" id="KW-0479">Metal-binding</keyword>
<dbReference type="Gene3D" id="3.90.1170.50">
    <property type="entry name" value="Aldehyde oxidase/xanthine dehydrogenase, a/b hammerhead"/>
    <property type="match status" value="1"/>
</dbReference>
<dbReference type="SMART" id="SM01008">
    <property type="entry name" value="Ald_Xan_dh_C"/>
    <property type="match status" value="1"/>
</dbReference>
<keyword evidence="3" id="KW-0560">Oxidoreductase</keyword>
<comment type="caution">
    <text evidence="7">The sequence shown here is derived from an EMBL/GenBank/DDBJ whole genome shotgun (WGS) entry which is preliminary data.</text>
</comment>
<dbReference type="Pfam" id="PF02738">
    <property type="entry name" value="MoCoBD_1"/>
    <property type="match status" value="1"/>
</dbReference>
<accession>A0ABV2DHY0</accession>
<dbReference type="SUPFAM" id="SSF47741">
    <property type="entry name" value="CO dehydrogenase ISP C-domain like"/>
    <property type="match status" value="1"/>
</dbReference>
<dbReference type="Gene3D" id="1.10.150.120">
    <property type="entry name" value="[2Fe-2S]-binding domain"/>
    <property type="match status" value="1"/>
</dbReference>
<feature type="region of interest" description="Disordered" evidence="5">
    <location>
        <begin position="212"/>
        <end position="247"/>
    </location>
</feature>
<feature type="compositionally biased region" description="Basic and acidic residues" evidence="5">
    <location>
        <begin position="237"/>
        <end position="247"/>
    </location>
</feature>
<dbReference type="InterPro" id="IPR006058">
    <property type="entry name" value="2Fe2S_fd_BS"/>
</dbReference>
<dbReference type="InterPro" id="IPR036010">
    <property type="entry name" value="2Fe-2S_ferredoxin-like_sf"/>
</dbReference>
<evidence type="ECO:0000313" key="7">
    <source>
        <dbReference type="EMBL" id="MET2829653.1"/>
    </source>
</evidence>
<dbReference type="InterPro" id="IPR008274">
    <property type="entry name" value="AldOxase/xan_DH_MoCoBD1"/>
</dbReference>